<accession>A0A1Y6BF08</accession>
<protein>
    <submittedName>
        <fullName evidence="1">Uncharacterized protein</fullName>
    </submittedName>
</protein>
<keyword evidence="2" id="KW-1185">Reference proteome</keyword>
<proteinExistence type="predicted"/>
<dbReference type="AlphaFoldDB" id="A0A1Y6BF08"/>
<dbReference type="RefSeq" id="WP_132316227.1">
    <property type="nucleotide sequence ID" value="NZ_FWZT01000003.1"/>
</dbReference>
<sequence>MKLLTFILVNLLITPALWGKSSKIFREEYSSLEDVAIDIPRNPEKYQWIIRDTIDGKKISTNGAPVVRFYGGSMVIVSSVPSGTPITLDSLRIWGSINYWPVLYKDDQGQEQQGWVSGMFVERK</sequence>
<gene>
    <name evidence="1" type="ORF">SAMN06296036_10383</name>
</gene>
<organism evidence="1 2">
    <name type="scientific">Pseudobacteriovorax antillogorgiicola</name>
    <dbReference type="NCBI Taxonomy" id="1513793"/>
    <lineage>
        <taxon>Bacteria</taxon>
        <taxon>Pseudomonadati</taxon>
        <taxon>Bdellovibrionota</taxon>
        <taxon>Oligoflexia</taxon>
        <taxon>Oligoflexales</taxon>
        <taxon>Pseudobacteriovoracaceae</taxon>
        <taxon>Pseudobacteriovorax</taxon>
    </lineage>
</organism>
<evidence type="ECO:0000313" key="1">
    <source>
        <dbReference type="EMBL" id="SMF00213.1"/>
    </source>
</evidence>
<reference evidence="2" key="1">
    <citation type="submission" date="2017-04" db="EMBL/GenBank/DDBJ databases">
        <authorList>
            <person name="Varghese N."/>
            <person name="Submissions S."/>
        </authorList>
    </citation>
    <scope>NUCLEOTIDE SEQUENCE [LARGE SCALE GENOMIC DNA]</scope>
    <source>
        <strain evidence="2">RKEM611</strain>
    </source>
</reference>
<evidence type="ECO:0000313" key="2">
    <source>
        <dbReference type="Proteomes" id="UP000192907"/>
    </source>
</evidence>
<dbReference type="Proteomes" id="UP000192907">
    <property type="component" value="Unassembled WGS sequence"/>
</dbReference>
<dbReference type="EMBL" id="FWZT01000003">
    <property type="protein sequence ID" value="SMF00213.1"/>
    <property type="molecule type" value="Genomic_DNA"/>
</dbReference>
<name>A0A1Y6BF08_9BACT</name>